<reference evidence="1" key="3">
    <citation type="submission" date="2025-09" db="UniProtKB">
        <authorList>
            <consortium name="Ensembl"/>
        </authorList>
    </citation>
    <scope>IDENTIFICATION</scope>
</reference>
<dbReference type="Proteomes" id="UP000001073">
    <property type="component" value="Chromosome 4"/>
</dbReference>
<sequence>ILIRKCLRSSSFGNKFVFSVLTKLVEYKGCGILLKYIYFVEMDAVRVE</sequence>
<dbReference type="EMBL" id="ADFV01171327">
    <property type="status" value="NOT_ANNOTATED_CDS"/>
    <property type="molecule type" value="Genomic_DNA"/>
</dbReference>
<protein>
    <submittedName>
        <fullName evidence="1">Uncharacterized protein</fullName>
    </submittedName>
</protein>
<dbReference type="Ensembl" id="ENSNLET00000035388.1">
    <property type="protein sequence ID" value="ENSNLEP00000035399.1"/>
    <property type="gene ID" value="ENSNLEG00000028007.1"/>
</dbReference>
<dbReference type="InParanoid" id="A0A2I3GVL6"/>
<evidence type="ECO:0000313" key="2">
    <source>
        <dbReference type="Proteomes" id="UP000001073"/>
    </source>
</evidence>
<dbReference type="AlphaFoldDB" id="A0A2I3GVL6"/>
<organism evidence="1 2">
    <name type="scientific">Nomascus leucogenys</name>
    <name type="common">Northern white-cheeked gibbon</name>
    <name type="synonym">Hylobates leucogenys</name>
    <dbReference type="NCBI Taxonomy" id="61853"/>
    <lineage>
        <taxon>Eukaryota</taxon>
        <taxon>Metazoa</taxon>
        <taxon>Chordata</taxon>
        <taxon>Craniata</taxon>
        <taxon>Vertebrata</taxon>
        <taxon>Euteleostomi</taxon>
        <taxon>Mammalia</taxon>
        <taxon>Eutheria</taxon>
        <taxon>Euarchontoglires</taxon>
        <taxon>Primates</taxon>
        <taxon>Haplorrhini</taxon>
        <taxon>Catarrhini</taxon>
        <taxon>Hylobatidae</taxon>
        <taxon>Nomascus</taxon>
    </lineage>
</organism>
<proteinExistence type="predicted"/>
<accession>A0A2I3GVL6</accession>
<evidence type="ECO:0000313" key="1">
    <source>
        <dbReference type="Ensembl" id="ENSNLEP00000035399.1"/>
    </source>
</evidence>
<name>A0A2I3GVL6_NOMLE</name>
<keyword evidence="2" id="KW-1185">Reference proteome</keyword>
<reference evidence="1" key="2">
    <citation type="submission" date="2025-08" db="UniProtKB">
        <authorList>
            <consortium name="Ensembl"/>
        </authorList>
    </citation>
    <scope>IDENTIFICATION</scope>
</reference>
<dbReference type="GeneTree" id="ENSGT00910000147643"/>
<reference evidence="1 2" key="1">
    <citation type="submission" date="2012-10" db="EMBL/GenBank/DDBJ databases">
        <authorList>
            <consortium name="Gibbon Genome Sequencing Consortium"/>
        </authorList>
    </citation>
    <scope>NUCLEOTIDE SEQUENCE [LARGE SCALE GENOMIC DNA]</scope>
</reference>